<protein>
    <submittedName>
        <fullName evidence="5">Peptidase family S24, putative</fullName>
    </submittedName>
</protein>
<dbReference type="PANTHER" id="PTHR40661">
    <property type="match status" value="1"/>
</dbReference>
<dbReference type="InterPro" id="IPR015927">
    <property type="entry name" value="Peptidase_S24_S26A/B/C"/>
</dbReference>
<dbReference type="GO" id="GO:0003677">
    <property type="term" value="F:DNA binding"/>
    <property type="evidence" value="ECO:0007669"/>
    <property type="project" value="UniProtKB-KW"/>
</dbReference>
<proteinExistence type="predicted"/>
<dbReference type="AlphaFoldDB" id="B6IWK3"/>
<evidence type="ECO:0000313" key="6">
    <source>
        <dbReference type="Proteomes" id="UP000001591"/>
    </source>
</evidence>
<evidence type="ECO:0000256" key="2">
    <source>
        <dbReference type="ARBA" id="ARBA00023125"/>
    </source>
</evidence>
<dbReference type="EMBL" id="CP000613">
    <property type="protein sequence ID" value="ACJ00677.1"/>
    <property type="molecule type" value="Genomic_DNA"/>
</dbReference>
<sequence>MIKHAEIWRAIDRLAARHGLSASGLAKRGGLDPTTFNRSKRVTHDGKLRWPSTESLAKVLEATNSTFADLVALAGDGPVGQAAPVHVQRVPVIGYAQAGSDGFFDDAGYPVGNGWDELEFPHLGDPNAYALEISGDSMEPLYRDGDVIIVSPGASVRRGDRVVVRTREGEVMAKQLARLTANRLELQSLNKAHPDRTLAMTEVAWMARILWASQ</sequence>
<keyword evidence="6" id="KW-1185">Reference proteome</keyword>
<name>B6IWK3_RHOCS</name>
<keyword evidence="3" id="KW-0804">Transcription</keyword>
<keyword evidence="2" id="KW-0238">DNA-binding</keyword>
<keyword evidence="1" id="KW-0805">Transcription regulation</keyword>
<dbReference type="InterPro" id="IPR039418">
    <property type="entry name" value="LexA-like"/>
</dbReference>
<dbReference type="OrthoDB" id="9792157at2"/>
<evidence type="ECO:0000256" key="3">
    <source>
        <dbReference type="ARBA" id="ARBA00023163"/>
    </source>
</evidence>
<dbReference type="RefSeq" id="WP_012568455.1">
    <property type="nucleotide sequence ID" value="NC_011420.2"/>
</dbReference>
<dbReference type="Pfam" id="PF00717">
    <property type="entry name" value="Peptidase_S24"/>
    <property type="match status" value="1"/>
</dbReference>
<accession>B6IWK3</accession>
<gene>
    <name evidence="5" type="ordered locus">RC1_3316</name>
</gene>
<dbReference type="KEGG" id="rce:RC1_3316"/>
<feature type="domain" description="Peptidase S24/S26A/S26B/S26C" evidence="4">
    <location>
        <begin position="91"/>
        <end position="209"/>
    </location>
</feature>
<dbReference type="SUPFAM" id="SSF51306">
    <property type="entry name" value="LexA/Signal peptidase"/>
    <property type="match status" value="1"/>
</dbReference>
<reference evidence="5 6" key="1">
    <citation type="journal article" date="2010" name="BMC Genomics">
        <title>Metabolic flexibility revealed in the genome of the cyst-forming alpha-1 proteobacterium Rhodospirillum centenum.</title>
        <authorList>
            <person name="Lu Y.K."/>
            <person name="Marden J."/>
            <person name="Han M."/>
            <person name="Swingley W.D."/>
            <person name="Mastrian S.D."/>
            <person name="Chowdhury S.R."/>
            <person name="Hao J."/>
            <person name="Helmy T."/>
            <person name="Kim S."/>
            <person name="Kurdoglu A.A."/>
            <person name="Matthies H.J."/>
            <person name="Rollo D."/>
            <person name="Stothard P."/>
            <person name="Blankenship R.E."/>
            <person name="Bauer C.E."/>
            <person name="Touchman J.W."/>
        </authorList>
    </citation>
    <scope>NUCLEOTIDE SEQUENCE [LARGE SCALE GENOMIC DNA]</scope>
    <source>
        <strain evidence="6">ATCC 51521 / SW</strain>
    </source>
</reference>
<evidence type="ECO:0000256" key="1">
    <source>
        <dbReference type="ARBA" id="ARBA00023015"/>
    </source>
</evidence>
<dbReference type="CDD" id="cd06529">
    <property type="entry name" value="S24_LexA-like"/>
    <property type="match status" value="1"/>
</dbReference>
<dbReference type="eggNOG" id="COG2932">
    <property type="taxonomic scope" value="Bacteria"/>
</dbReference>
<dbReference type="STRING" id="414684.RC1_3316"/>
<dbReference type="InterPro" id="IPR036286">
    <property type="entry name" value="LexA/Signal_pep-like_sf"/>
</dbReference>
<evidence type="ECO:0000259" key="4">
    <source>
        <dbReference type="Pfam" id="PF00717"/>
    </source>
</evidence>
<dbReference type="PANTHER" id="PTHR40661:SF3">
    <property type="entry name" value="FELS-1 PROPHAGE TRANSCRIPTIONAL REGULATOR"/>
    <property type="match status" value="1"/>
</dbReference>
<organism evidence="5 6">
    <name type="scientific">Rhodospirillum centenum (strain ATCC 51521 / SW)</name>
    <dbReference type="NCBI Taxonomy" id="414684"/>
    <lineage>
        <taxon>Bacteria</taxon>
        <taxon>Pseudomonadati</taxon>
        <taxon>Pseudomonadota</taxon>
        <taxon>Alphaproteobacteria</taxon>
        <taxon>Rhodospirillales</taxon>
        <taxon>Rhodospirillaceae</taxon>
        <taxon>Rhodospirillum</taxon>
    </lineage>
</organism>
<dbReference type="HOGENOM" id="CLU_107980_0_0_5"/>
<dbReference type="Gene3D" id="2.10.109.10">
    <property type="entry name" value="Umud Fragment, subunit A"/>
    <property type="match status" value="1"/>
</dbReference>
<dbReference type="Proteomes" id="UP000001591">
    <property type="component" value="Chromosome"/>
</dbReference>
<evidence type="ECO:0000313" key="5">
    <source>
        <dbReference type="EMBL" id="ACJ00677.1"/>
    </source>
</evidence>